<dbReference type="Proteomes" id="UP000319335">
    <property type="component" value="Unassembled WGS sequence"/>
</dbReference>
<comment type="caution">
    <text evidence="2">The sequence shown here is derived from an EMBL/GenBank/DDBJ whole genome shotgun (WGS) entry which is preliminary data.</text>
</comment>
<evidence type="ECO:0000313" key="3">
    <source>
        <dbReference type="Proteomes" id="UP000319335"/>
    </source>
</evidence>
<dbReference type="Gene3D" id="3.40.50.1010">
    <property type="entry name" value="5'-nuclease"/>
    <property type="match status" value="1"/>
</dbReference>
<name>A0A7Z8P483_9EURY</name>
<accession>A0A7Z8P483</accession>
<evidence type="ECO:0000313" key="2">
    <source>
        <dbReference type="EMBL" id="TQD23591.1"/>
    </source>
</evidence>
<sequence>MIVAALRRQEKDHLSALELLRKIKDQEHIAIEPYTVLVEVTAAIRRRTGSKELATRVKNDLIELGSFRFVDLDTFSSSSAAEIAADIGVRGMDAIVIQVAKEFGIPLITLDVEIVEKAKRIVEIPDLNSL</sequence>
<dbReference type="InterPro" id="IPR029060">
    <property type="entry name" value="PIN-like_dom_sf"/>
</dbReference>
<gene>
    <name evidence="2" type="ORF">FKV42_12740</name>
</gene>
<feature type="domain" description="PIN" evidence="1">
    <location>
        <begin position="2"/>
        <end position="118"/>
    </location>
</feature>
<evidence type="ECO:0000259" key="1">
    <source>
        <dbReference type="Pfam" id="PF01850"/>
    </source>
</evidence>
<organism evidence="2 3">
    <name type="scientific">Methanolobus vulcani</name>
    <dbReference type="NCBI Taxonomy" id="38026"/>
    <lineage>
        <taxon>Archaea</taxon>
        <taxon>Methanobacteriati</taxon>
        <taxon>Methanobacteriota</taxon>
        <taxon>Stenosarchaea group</taxon>
        <taxon>Methanomicrobia</taxon>
        <taxon>Methanosarcinales</taxon>
        <taxon>Methanosarcinaceae</taxon>
        <taxon>Methanolobus</taxon>
    </lineage>
</organism>
<keyword evidence="3" id="KW-1185">Reference proteome</keyword>
<dbReference type="EMBL" id="VIAQ01000020">
    <property type="protein sequence ID" value="TQD23591.1"/>
    <property type="molecule type" value="Genomic_DNA"/>
</dbReference>
<proteinExistence type="predicted"/>
<dbReference type="InterPro" id="IPR002716">
    <property type="entry name" value="PIN_dom"/>
</dbReference>
<dbReference type="Pfam" id="PF01850">
    <property type="entry name" value="PIN"/>
    <property type="match status" value="1"/>
</dbReference>
<reference evidence="2 3" key="1">
    <citation type="submission" date="2019-06" db="EMBL/GenBank/DDBJ databases">
        <title>Draft genome sequence of Methanolobus vulcani B1d.</title>
        <authorList>
            <person name="Creighbaum A.J."/>
            <person name="Ticak T."/>
            <person name="Hariraju D."/>
            <person name="Arivett B.A."/>
            <person name="Ferguson D.J.Jr."/>
        </authorList>
    </citation>
    <scope>NUCLEOTIDE SEQUENCE [LARGE SCALE GENOMIC DNA]</scope>
    <source>
        <strain evidence="2 3">B1d</strain>
    </source>
</reference>
<dbReference type="AlphaFoldDB" id="A0A7Z8P483"/>
<protein>
    <submittedName>
        <fullName evidence="2">PIN domain-containing protein</fullName>
    </submittedName>
</protein>
<dbReference type="SUPFAM" id="SSF88723">
    <property type="entry name" value="PIN domain-like"/>
    <property type="match status" value="1"/>
</dbReference>